<comment type="caution">
    <text evidence="2">The sequence shown here is derived from an EMBL/GenBank/DDBJ whole genome shotgun (WGS) entry which is preliminary data.</text>
</comment>
<organism evidence="2 3">
    <name type="scientific">Advenella kashmirensis</name>
    <dbReference type="NCBI Taxonomy" id="310575"/>
    <lineage>
        <taxon>Bacteria</taxon>
        <taxon>Pseudomonadati</taxon>
        <taxon>Pseudomonadota</taxon>
        <taxon>Betaproteobacteria</taxon>
        <taxon>Burkholderiales</taxon>
        <taxon>Alcaligenaceae</taxon>
    </lineage>
</organism>
<name>A0A356LF47_9BURK</name>
<dbReference type="EMBL" id="DOEK01000027">
    <property type="protein sequence ID" value="HBP29643.1"/>
    <property type="molecule type" value="Genomic_DNA"/>
</dbReference>
<protein>
    <recommendedName>
        <fullName evidence="4">Acyltransferase</fullName>
    </recommendedName>
</protein>
<dbReference type="CDD" id="cd04647">
    <property type="entry name" value="LbH_MAT_like"/>
    <property type="match status" value="1"/>
</dbReference>
<gene>
    <name evidence="2" type="ORF">DD666_09535</name>
</gene>
<dbReference type="Gene3D" id="2.160.10.10">
    <property type="entry name" value="Hexapeptide repeat proteins"/>
    <property type="match status" value="1"/>
</dbReference>
<accession>A0A356LF47</accession>
<evidence type="ECO:0000256" key="1">
    <source>
        <dbReference type="SAM" id="MobiDB-lite"/>
    </source>
</evidence>
<dbReference type="PANTHER" id="PTHR23416">
    <property type="entry name" value="SIALIC ACID SYNTHASE-RELATED"/>
    <property type="match status" value="1"/>
</dbReference>
<proteinExistence type="predicted"/>
<feature type="region of interest" description="Disordered" evidence="1">
    <location>
        <begin position="219"/>
        <end position="249"/>
    </location>
</feature>
<dbReference type="AlphaFoldDB" id="A0A356LF47"/>
<dbReference type="InterPro" id="IPR011004">
    <property type="entry name" value="Trimer_LpxA-like_sf"/>
</dbReference>
<evidence type="ECO:0000313" key="2">
    <source>
        <dbReference type="EMBL" id="HBP29643.1"/>
    </source>
</evidence>
<dbReference type="Proteomes" id="UP000264036">
    <property type="component" value="Unassembled WGS sequence"/>
</dbReference>
<evidence type="ECO:0000313" key="3">
    <source>
        <dbReference type="Proteomes" id="UP000264036"/>
    </source>
</evidence>
<dbReference type="InterPro" id="IPR051159">
    <property type="entry name" value="Hexapeptide_acetyltransf"/>
</dbReference>
<evidence type="ECO:0008006" key="4">
    <source>
        <dbReference type="Google" id="ProtNLM"/>
    </source>
</evidence>
<dbReference type="PANTHER" id="PTHR23416:SF78">
    <property type="entry name" value="LIPOPOLYSACCHARIDE BIOSYNTHESIS O-ACETYL TRANSFERASE WBBJ-RELATED"/>
    <property type="match status" value="1"/>
</dbReference>
<reference evidence="2 3" key="1">
    <citation type="journal article" date="2018" name="Nat. Biotechnol.">
        <title>A standardized bacterial taxonomy based on genome phylogeny substantially revises the tree of life.</title>
        <authorList>
            <person name="Parks D.H."/>
            <person name="Chuvochina M."/>
            <person name="Waite D.W."/>
            <person name="Rinke C."/>
            <person name="Skarshewski A."/>
            <person name="Chaumeil P.A."/>
            <person name="Hugenholtz P."/>
        </authorList>
    </citation>
    <scope>NUCLEOTIDE SEQUENCE [LARGE SCALE GENOMIC DNA]</scope>
    <source>
        <strain evidence="2">UBA10707</strain>
    </source>
</reference>
<dbReference type="SUPFAM" id="SSF51161">
    <property type="entry name" value="Trimeric LpxA-like enzymes"/>
    <property type="match status" value="1"/>
</dbReference>
<sequence length="249" mass="27137">MLAVIDKGVANKVQINKLKHKATDSKIELLGNNNSVYVESNCEFKNLRIVIKGDNSHFTIKRGCRFWGGSISISDQTELYIGERTNIGLRCEFILESANVRIGNDCMSAAGLTIRTSDTHGVYDLDSGLLVNQPQDIVVGDYVWFGKDVTIMKGSEVGSCCVIALGAIVTKKTGDFELWGGIPASKLKDNIIWSKSARLKSVEDDKYASLYISKYKNADGALSNDGTKKPGRGTKTTATKKKSENDASV</sequence>